<feature type="compositionally biased region" description="Basic and acidic residues" evidence="1">
    <location>
        <begin position="32"/>
        <end position="51"/>
    </location>
</feature>
<gene>
    <name evidence="3" type="primary">LOC103713578</name>
</gene>
<feature type="region of interest" description="Disordered" evidence="1">
    <location>
        <begin position="254"/>
        <end position="278"/>
    </location>
</feature>
<reference evidence="3" key="1">
    <citation type="submission" date="2025-08" db="UniProtKB">
        <authorList>
            <consortium name="RefSeq"/>
        </authorList>
    </citation>
    <scope>IDENTIFICATION</scope>
    <source>
        <tissue evidence="3">Young leaves</tissue>
    </source>
</reference>
<protein>
    <submittedName>
        <fullName evidence="3">Uncharacterized protein LOC103713578 isoform X1</fullName>
    </submittedName>
</protein>
<feature type="compositionally biased region" description="Basic and acidic residues" evidence="1">
    <location>
        <begin position="254"/>
        <end position="263"/>
    </location>
</feature>
<proteinExistence type="predicted"/>
<name>A0A8B8ZTJ2_PHODC</name>
<evidence type="ECO:0000313" key="3">
    <source>
        <dbReference type="RefSeq" id="XP_038977600.1"/>
    </source>
</evidence>
<dbReference type="KEGG" id="pda:103713578"/>
<dbReference type="GeneID" id="103713578"/>
<feature type="region of interest" description="Disordered" evidence="1">
    <location>
        <begin position="30"/>
        <end position="51"/>
    </location>
</feature>
<dbReference type="Proteomes" id="UP000228380">
    <property type="component" value="Unplaced"/>
</dbReference>
<sequence length="278" mass="32289">MPLRYKRRQRGHNLLRIVCTPAADQTLPDLFTRGESERSDRGRDIKEKRRSGREREKWPFFSPFGHRRSVVSPRFRASSGQNQHFPQNISIYRIHEWQCLSLGEGVCCCLNLCWEWPAIRSLLGHSPLGLQWWSPQVHLKILVHQWEDMWIREVKLSLKKYSAEYSKKYGYASTSDAPPRDYDLWFKATGVPTHGHVYGFSFLEDLTKIIGQSSSSSTSISQAPVLYTREDLLGIFEHEKKKWQEEVLQKMREEIGFRPKHADQGSNDDSGSADHASL</sequence>
<organism evidence="2 3">
    <name type="scientific">Phoenix dactylifera</name>
    <name type="common">Date palm</name>
    <dbReference type="NCBI Taxonomy" id="42345"/>
    <lineage>
        <taxon>Eukaryota</taxon>
        <taxon>Viridiplantae</taxon>
        <taxon>Streptophyta</taxon>
        <taxon>Embryophyta</taxon>
        <taxon>Tracheophyta</taxon>
        <taxon>Spermatophyta</taxon>
        <taxon>Magnoliopsida</taxon>
        <taxon>Liliopsida</taxon>
        <taxon>Arecaceae</taxon>
        <taxon>Coryphoideae</taxon>
        <taxon>Phoeniceae</taxon>
        <taxon>Phoenix</taxon>
    </lineage>
</organism>
<accession>A0A8B8ZTJ2</accession>
<evidence type="ECO:0000256" key="1">
    <source>
        <dbReference type="SAM" id="MobiDB-lite"/>
    </source>
</evidence>
<dbReference type="RefSeq" id="XP_038977600.1">
    <property type="nucleotide sequence ID" value="XM_039121672.1"/>
</dbReference>
<dbReference type="AlphaFoldDB" id="A0A8B8ZTJ2"/>
<keyword evidence="2" id="KW-1185">Reference proteome</keyword>
<evidence type="ECO:0000313" key="2">
    <source>
        <dbReference type="Proteomes" id="UP000228380"/>
    </source>
</evidence>